<dbReference type="EMBL" id="JAICBX010000002">
    <property type="protein sequence ID" value="MBW8638567.1"/>
    <property type="molecule type" value="Genomic_DNA"/>
</dbReference>
<dbReference type="RefSeq" id="WP_220229175.1">
    <property type="nucleotide sequence ID" value="NZ_JAICBX010000002.1"/>
</dbReference>
<accession>A0AAE2ZS62</accession>
<dbReference type="Proteomes" id="UP001196509">
    <property type="component" value="Unassembled WGS sequence"/>
</dbReference>
<organism evidence="1 2">
    <name type="scientific">Flavimaribacter sediminis</name>
    <dbReference type="NCBI Taxonomy" id="2865987"/>
    <lineage>
        <taxon>Bacteria</taxon>
        <taxon>Pseudomonadati</taxon>
        <taxon>Pseudomonadota</taxon>
        <taxon>Alphaproteobacteria</taxon>
        <taxon>Hyphomicrobiales</taxon>
        <taxon>Rhizobiaceae</taxon>
        <taxon>Flavimaribacter</taxon>
    </lineage>
</organism>
<dbReference type="InterPro" id="IPR011990">
    <property type="entry name" value="TPR-like_helical_dom_sf"/>
</dbReference>
<keyword evidence="2" id="KW-1185">Reference proteome</keyword>
<evidence type="ECO:0000313" key="2">
    <source>
        <dbReference type="Proteomes" id="UP001196509"/>
    </source>
</evidence>
<protein>
    <submittedName>
        <fullName evidence="1">DUF924 domain-containing protein</fullName>
    </submittedName>
</protein>
<dbReference type="InterPro" id="IPR010323">
    <property type="entry name" value="DUF924"/>
</dbReference>
<name>A0AAE2ZS62_9HYPH</name>
<comment type="caution">
    <text evidence="1">The sequence shown here is derived from an EMBL/GenBank/DDBJ whole genome shotgun (WGS) entry which is preliminary data.</text>
</comment>
<proteinExistence type="predicted"/>
<gene>
    <name evidence="1" type="ORF">K1W69_15325</name>
</gene>
<evidence type="ECO:0000313" key="1">
    <source>
        <dbReference type="EMBL" id="MBW8638567.1"/>
    </source>
</evidence>
<dbReference type="SUPFAM" id="SSF48452">
    <property type="entry name" value="TPR-like"/>
    <property type="match status" value="1"/>
</dbReference>
<dbReference type="Gene3D" id="1.20.58.320">
    <property type="entry name" value="TPR-like"/>
    <property type="match status" value="1"/>
</dbReference>
<dbReference type="Gene3D" id="1.25.40.10">
    <property type="entry name" value="Tetratricopeptide repeat domain"/>
    <property type="match status" value="1"/>
</dbReference>
<reference evidence="1" key="1">
    <citation type="submission" date="2021-08" db="EMBL/GenBank/DDBJ databases">
        <title>Hoeflea bacterium WL0058 sp. nov., isolated from the sediment.</title>
        <authorList>
            <person name="Wang L."/>
            <person name="Zhang D."/>
        </authorList>
    </citation>
    <scope>NUCLEOTIDE SEQUENCE</scope>
    <source>
        <strain evidence="1">WL0058</strain>
    </source>
</reference>
<dbReference type="AlphaFoldDB" id="A0AAE2ZS62"/>
<sequence>MTTTDWKNQSPDIVLDFWFPDNGHEASLETHRDFWIWRMRGGVDEAICSDFAELTEAAARGLLDHWAQTPCGRLALVIALDQFPRSLWRGTPGAYAQDIKAARLVLEAVENGHYEALEHPWEKQFYLISIGHCEGPDHLKRMRMLRPYALAILEEAPKHLVPSYRRSLEQNDIVTGVIERFGRHPHRNAILGRVSTADEEAYIAAGEFPHEREIPKTLI</sequence>
<dbReference type="Pfam" id="PF06041">
    <property type="entry name" value="DUF924"/>
    <property type="match status" value="1"/>
</dbReference>